<keyword evidence="3" id="KW-1185">Reference proteome</keyword>
<evidence type="ECO:0000313" key="2">
    <source>
        <dbReference type="EMBL" id="GAU88185.1"/>
    </source>
</evidence>
<proteinExistence type="predicted"/>
<feature type="domain" description="J" evidence="1">
    <location>
        <begin position="72"/>
        <end position="133"/>
    </location>
</feature>
<name>A0A1D1UII2_RAMVA</name>
<dbReference type="CDD" id="cd06257">
    <property type="entry name" value="DnaJ"/>
    <property type="match status" value="1"/>
</dbReference>
<dbReference type="Pfam" id="PF00226">
    <property type="entry name" value="DnaJ"/>
    <property type="match status" value="1"/>
</dbReference>
<dbReference type="Gene3D" id="1.10.287.110">
    <property type="entry name" value="DnaJ domain"/>
    <property type="match status" value="1"/>
</dbReference>
<dbReference type="InterPro" id="IPR036869">
    <property type="entry name" value="J_dom_sf"/>
</dbReference>
<dbReference type="STRING" id="947166.A0A1D1UII2"/>
<dbReference type="PROSITE" id="PS50076">
    <property type="entry name" value="DNAJ_2"/>
    <property type="match status" value="1"/>
</dbReference>
<dbReference type="SMART" id="SM00271">
    <property type="entry name" value="DnaJ"/>
    <property type="match status" value="1"/>
</dbReference>
<dbReference type="EMBL" id="BDGG01000001">
    <property type="protein sequence ID" value="GAU88185.1"/>
    <property type="molecule type" value="Genomic_DNA"/>
</dbReference>
<accession>A0A1D1UII2</accession>
<dbReference type="Proteomes" id="UP000186922">
    <property type="component" value="Unassembled WGS sequence"/>
</dbReference>
<evidence type="ECO:0000313" key="3">
    <source>
        <dbReference type="Proteomes" id="UP000186922"/>
    </source>
</evidence>
<dbReference type="GO" id="GO:0071218">
    <property type="term" value="P:cellular response to misfolded protein"/>
    <property type="evidence" value="ECO:0007669"/>
    <property type="project" value="TreeGrafter"/>
</dbReference>
<sequence>MPEVERWADKHGFRICLTAARDGRGVPEICPFIVEILRSSRRKKEGAIVPADQWKVTPEQMISVYRIIYGENEWDRLGLTAEANGTMVAKAYRRLAAQIHPDKCPLNGSGEAFKLLTASKDMLLSPKDRLTIK</sequence>
<gene>
    <name evidence="2" type="primary">RvY_00929-1</name>
    <name evidence="2" type="synonym">RvY_00929.1</name>
    <name evidence="2" type="ORF">RvY_00929</name>
</gene>
<dbReference type="GO" id="GO:0030544">
    <property type="term" value="F:Hsp70 protein binding"/>
    <property type="evidence" value="ECO:0007669"/>
    <property type="project" value="TreeGrafter"/>
</dbReference>
<dbReference type="SUPFAM" id="SSF46565">
    <property type="entry name" value="Chaperone J-domain"/>
    <property type="match status" value="1"/>
</dbReference>
<dbReference type="AlphaFoldDB" id="A0A1D1UII2"/>
<dbReference type="InterPro" id="IPR001623">
    <property type="entry name" value="DnaJ_domain"/>
</dbReference>
<organism evidence="2 3">
    <name type="scientific">Ramazzottius varieornatus</name>
    <name type="common">Water bear</name>
    <name type="synonym">Tardigrade</name>
    <dbReference type="NCBI Taxonomy" id="947166"/>
    <lineage>
        <taxon>Eukaryota</taxon>
        <taxon>Metazoa</taxon>
        <taxon>Ecdysozoa</taxon>
        <taxon>Tardigrada</taxon>
        <taxon>Eutardigrada</taxon>
        <taxon>Parachela</taxon>
        <taxon>Hypsibioidea</taxon>
        <taxon>Ramazzottiidae</taxon>
        <taxon>Ramazzottius</taxon>
    </lineage>
</organism>
<dbReference type="InterPro" id="IPR051100">
    <property type="entry name" value="DnaJ_subfamily_B/C"/>
</dbReference>
<protein>
    <recommendedName>
        <fullName evidence="1">J domain-containing protein</fullName>
    </recommendedName>
</protein>
<reference evidence="2 3" key="1">
    <citation type="journal article" date="2016" name="Nat. Commun.">
        <title>Extremotolerant tardigrade genome and improved radiotolerance of human cultured cells by tardigrade-unique protein.</title>
        <authorList>
            <person name="Hashimoto T."/>
            <person name="Horikawa D.D."/>
            <person name="Saito Y."/>
            <person name="Kuwahara H."/>
            <person name="Kozuka-Hata H."/>
            <person name="Shin-I T."/>
            <person name="Minakuchi Y."/>
            <person name="Ohishi K."/>
            <person name="Motoyama A."/>
            <person name="Aizu T."/>
            <person name="Enomoto A."/>
            <person name="Kondo K."/>
            <person name="Tanaka S."/>
            <person name="Hara Y."/>
            <person name="Koshikawa S."/>
            <person name="Sagara H."/>
            <person name="Miura T."/>
            <person name="Yokobori S."/>
            <person name="Miyagawa K."/>
            <person name="Suzuki Y."/>
            <person name="Kubo T."/>
            <person name="Oyama M."/>
            <person name="Kohara Y."/>
            <person name="Fujiyama A."/>
            <person name="Arakawa K."/>
            <person name="Katayama T."/>
            <person name="Toyoda A."/>
            <person name="Kunieda T."/>
        </authorList>
    </citation>
    <scope>NUCLEOTIDE SEQUENCE [LARGE SCALE GENOMIC DNA]</scope>
    <source>
        <strain evidence="2 3">YOKOZUNA-1</strain>
    </source>
</reference>
<dbReference type="PANTHER" id="PTHR43908:SF3">
    <property type="entry name" value="AT29763P-RELATED"/>
    <property type="match status" value="1"/>
</dbReference>
<evidence type="ECO:0000259" key="1">
    <source>
        <dbReference type="PROSITE" id="PS50076"/>
    </source>
</evidence>
<dbReference type="OrthoDB" id="8830751at2759"/>
<dbReference type="PRINTS" id="PR00625">
    <property type="entry name" value="JDOMAIN"/>
</dbReference>
<dbReference type="GO" id="GO:0005789">
    <property type="term" value="C:endoplasmic reticulum membrane"/>
    <property type="evidence" value="ECO:0007669"/>
    <property type="project" value="TreeGrafter"/>
</dbReference>
<dbReference type="PANTHER" id="PTHR43908">
    <property type="entry name" value="AT29763P-RELATED"/>
    <property type="match status" value="1"/>
</dbReference>
<comment type="caution">
    <text evidence="2">The sequence shown here is derived from an EMBL/GenBank/DDBJ whole genome shotgun (WGS) entry which is preliminary data.</text>
</comment>